<dbReference type="EMBL" id="CP033970">
    <property type="protein sequence ID" value="AZG15637.1"/>
    <property type="molecule type" value="Genomic_DNA"/>
</dbReference>
<gene>
    <name evidence="3" type="ORF">EHF44_19385</name>
</gene>
<dbReference type="Gene3D" id="6.10.30.10">
    <property type="match status" value="1"/>
</dbReference>
<evidence type="ECO:0000313" key="4">
    <source>
        <dbReference type="Proteomes" id="UP000270411"/>
    </source>
</evidence>
<name>A0A3G8H552_9BURK</name>
<sequence length="137" mass="15124">MTTPYIPTVHKAPDELPDNAAFWQAARDGKLLVRHCKACGKPHWYPRALCPFCLGDTDWKTASGLGEIYSFSITRRAGPHPFCIAYVKLDEGITMMTHIVDTDLDTVRIGQRVRVRFAETDGGAPVPVFAPVDQAPA</sequence>
<feature type="domain" description="ChsH2 C-terminal OB-fold" evidence="1">
    <location>
        <begin position="59"/>
        <end position="117"/>
    </location>
</feature>
<dbReference type="PANTHER" id="PTHR34075:SF5">
    <property type="entry name" value="BLR3430 PROTEIN"/>
    <property type="match status" value="1"/>
</dbReference>
<dbReference type="Pfam" id="PF12172">
    <property type="entry name" value="zf-ChsH2"/>
    <property type="match status" value="1"/>
</dbReference>
<organism evidence="3 4">
    <name type="scientific">Cupriavidus pauculus</name>
    <dbReference type="NCBI Taxonomy" id="82633"/>
    <lineage>
        <taxon>Bacteria</taxon>
        <taxon>Pseudomonadati</taxon>
        <taxon>Pseudomonadota</taxon>
        <taxon>Betaproteobacteria</taxon>
        <taxon>Burkholderiales</taxon>
        <taxon>Burkholderiaceae</taxon>
        <taxon>Cupriavidus</taxon>
    </lineage>
</organism>
<dbReference type="OrthoDB" id="5514845at2"/>
<protein>
    <submittedName>
        <fullName evidence="3">DNA-binding protein</fullName>
    </submittedName>
</protein>
<evidence type="ECO:0000259" key="2">
    <source>
        <dbReference type="Pfam" id="PF12172"/>
    </source>
</evidence>
<dbReference type="AlphaFoldDB" id="A0A3G8H552"/>
<dbReference type="GO" id="GO:0003677">
    <property type="term" value="F:DNA binding"/>
    <property type="evidence" value="ECO:0007669"/>
    <property type="project" value="UniProtKB-KW"/>
</dbReference>
<dbReference type="InterPro" id="IPR022002">
    <property type="entry name" value="ChsH2_Znr"/>
</dbReference>
<dbReference type="InterPro" id="IPR012340">
    <property type="entry name" value="NA-bd_OB-fold"/>
</dbReference>
<evidence type="ECO:0000313" key="3">
    <source>
        <dbReference type="EMBL" id="AZG15637.1"/>
    </source>
</evidence>
<evidence type="ECO:0000259" key="1">
    <source>
        <dbReference type="Pfam" id="PF01796"/>
    </source>
</evidence>
<dbReference type="Pfam" id="PF01796">
    <property type="entry name" value="OB_ChsH2_C"/>
    <property type="match status" value="1"/>
</dbReference>
<accession>A0A3G8H552</accession>
<dbReference type="SUPFAM" id="SSF50249">
    <property type="entry name" value="Nucleic acid-binding proteins"/>
    <property type="match status" value="1"/>
</dbReference>
<reference evidence="4" key="1">
    <citation type="submission" date="2018-11" db="EMBL/GenBank/DDBJ databases">
        <title>FDA dAtabase for Regulatory Grade micrObial Sequences (FDA-ARGOS): Supporting development and validation of Infectious Disease Dx tests.</title>
        <authorList>
            <person name="Goldberg B."/>
            <person name="Campos J."/>
            <person name="Tallon L."/>
            <person name="Sadzewicz L."/>
            <person name="Zhao X."/>
            <person name="Vavikolanu K."/>
            <person name="Mehta A."/>
            <person name="Aluvathingal J."/>
            <person name="Nadendla S."/>
            <person name="Geyer C."/>
            <person name="Nandy P."/>
            <person name="Yan Y."/>
            <person name="Sichtig H."/>
        </authorList>
    </citation>
    <scope>NUCLEOTIDE SEQUENCE [LARGE SCALE GENOMIC DNA]</scope>
    <source>
        <strain evidence="4">FDAARGOS_614</strain>
    </source>
</reference>
<keyword evidence="3" id="KW-0238">DNA-binding</keyword>
<dbReference type="InterPro" id="IPR002878">
    <property type="entry name" value="ChsH2_C"/>
</dbReference>
<dbReference type="PANTHER" id="PTHR34075">
    <property type="entry name" value="BLR3430 PROTEIN"/>
    <property type="match status" value="1"/>
</dbReference>
<dbReference type="InterPro" id="IPR052513">
    <property type="entry name" value="Thioester_dehydratase-like"/>
</dbReference>
<proteinExistence type="predicted"/>
<dbReference type="KEGG" id="cpau:EHF44_19385"/>
<dbReference type="Proteomes" id="UP000270411">
    <property type="component" value="Chromosome 2"/>
</dbReference>
<dbReference type="RefSeq" id="WP_124685370.1">
    <property type="nucleotide sequence ID" value="NZ_CP033970.1"/>
</dbReference>
<feature type="domain" description="ChsH2 rubredoxin-like zinc ribbon" evidence="2">
    <location>
        <begin position="23"/>
        <end position="56"/>
    </location>
</feature>